<organism evidence="1 2">
    <name type="scientific">Melastoma candidum</name>
    <dbReference type="NCBI Taxonomy" id="119954"/>
    <lineage>
        <taxon>Eukaryota</taxon>
        <taxon>Viridiplantae</taxon>
        <taxon>Streptophyta</taxon>
        <taxon>Embryophyta</taxon>
        <taxon>Tracheophyta</taxon>
        <taxon>Spermatophyta</taxon>
        <taxon>Magnoliopsida</taxon>
        <taxon>eudicotyledons</taxon>
        <taxon>Gunneridae</taxon>
        <taxon>Pentapetalae</taxon>
        <taxon>rosids</taxon>
        <taxon>malvids</taxon>
        <taxon>Myrtales</taxon>
        <taxon>Melastomataceae</taxon>
        <taxon>Melastomatoideae</taxon>
        <taxon>Melastomateae</taxon>
        <taxon>Melastoma</taxon>
    </lineage>
</organism>
<evidence type="ECO:0000313" key="2">
    <source>
        <dbReference type="Proteomes" id="UP001057402"/>
    </source>
</evidence>
<proteinExistence type="predicted"/>
<keyword evidence="2" id="KW-1185">Reference proteome</keyword>
<protein>
    <submittedName>
        <fullName evidence="1">Uncharacterized protein</fullName>
    </submittedName>
</protein>
<dbReference type="Proteomes" id="UP001057402">
    <property type="component" value="Chromosome 6"/>
</dbReference>
<name>A0ACB9QIC7_9MYRT</name>
<reference evidence="2" key="1">
    <citation type="journal article" date="2023" name="Front. Plant Sci.">
        <title>Chromosomal-level genome assembly of Melastoma candidum provides insights into trichome evolution.</title>
        <authorList>
            <person name="Zhong Y."/>
            <person name="Wu W."/>
            <person name="Sun C."/>
            <person name="Zou P."/>
            <person name="Liu Y."/>
            <person name="Dai S."/>
            <person name="Zhou R."/>
        </authorList>
    </citation>
    <scope>NUCLEOTIDE SEQUENCE [LARGE SCALE GENOMIC DNA]</scope>
</reference>
<gene>
    <name evidence="1" type="ORF">MLD38_021229</name>
</gene>
<comment type="caution">
    <text evidence="1">The sequence shown here is derived from an EMBL/GenBank/DDBJ whole genome shotgun (WGS) entry which is preliminary data.</text>
</comment>
<evidence type="ECO:0000313" key="1">
    <source>
        <dbReference type="EMBL" id="KAI4365227.1"/>
    </source>
</evidence>
<sequence length="913" mass="101604">MSPFLPLITTTLSFLTFFCHRDTLFVAAAGRRYSQVSNPHGGKRESVIGWGYRLGSVSVDSSRAKLVADLHLINRTSIFGPDIGHLLLTASFQTSRHLQVKITDADSSRWEVPEEFIPREVWSPNDPSMLGLQQNIPEDLSLSDQASDLVFTLYNTTPFGFSIHRSSSGEVLFDTRPQGPSSSTFLVFKDQYIQLSSSLPGDRSSIYGLGEHTKKSFRLERNQTLTMWNADIASATLDVNLYGSHPFYVDIRDASADGKIAAGATHGVLLLNSNGMDIVYTGDRITYKVIGGILDLYFFPGPSPESLMEQYTELIGRPTPMPYWSFGFHQCRYGYKNVYDLESVVANYAKARIPLEVMWTDIDYMDAYKDFTLDPINFPADKMRTFVDNLHQNGQKYVLILDPGISINETYGTYIRGMKADVFIKRKGKPYQGDVWPGPVYFPDFLNPESERFWGGEIKLFHDVLPFDGLWLDMNEISNFITSDPLNSTLDRPPYKINNAGVRRPINNKTIPATSVHFGTITDYNAHNLYGLSEARATNLALVSTIGKRPFILSRSTFVSSGKHTAHWTGDNAATWNDLAYSVPAILNFGLFAVPMVGADICGFSGNTTEELCRRWIELGAFYPFARDHSEKGSKRQELYLWDSVASSARKVLGLRYRLLPYFYTLMFQAHTRGTPIARPLFFSFPGDRNTYGIDSQFLIGKDVLVSPVLTEGAVTTHAYFPAGNWFDLFNYSSVVSSTEGMFATLPAPADHGNVHVKDGNILAMQGEAMTTDAARKTPFNLLVAVDGSGNSYGEVFVDDGESVKMGQEGGNWSLVKFYSDKTGDGLYIRSYVVNGWFATSQKWVIDKVTILGLKKGIHVEGCQHHSKRGSELTGNPVEVASSSNNSGEFTVVELANFTIPLGKDFELVVKLA</sequence>
<accession>A0ACB9QIC7</accession>
<dbReference type="EMBL" id="CM042885">
    <property type="protein sequence ID" value="KAI4365227.1"/>
    <property type="molecule type" value="Genomic_DNA"/>
</dbReference>